<evidence type="ECO:0000259" key="10">
    <source>
        <dbReference type="PROSITE" id="PS50860"/>
    </source>
</evidence>
<evidence type="ECO:0000313" key="11">
    <source>
        <dbReference type="EMBL" id="OGZ00393.1"/>
    </source>
</evidence>
<evidence type="ECO:0000256" key="9">
    <source>
        <dbReference type="ARBA" id="ARBA00023146"/>
    </source>
</evidence>
<feature type="domain" description="Alanyl-transfer RNA synthetases family profile" evidence="10">
    <location>
        <begin position="1"/>
        <end position="621"/>
    </location>
</feature>
<evidence type="ECO:0000256" key="6">
    <source>
        <dbReference type="ARBA" id="ARBA00022840"/>
    </source>
</evidence>
<dbReference type="Gene3D" id="3.30.980.10">
    <property type="entry name" value="Threonyl-trna Synthetase, Chain A, domain 2"/>
    <property type="match status" value="1"/>
</dbReference>
<dbReference type="InterPro" id="IPR002318">
    <property type="entry name" value="Ala-tRNA-lgiase_IIc"/>
</dbReference>
<dbReference type="CDD" id="cd00673">
    <property type="entry name" value="AlaRS_core"/>
    <property type="match status" value="1"/>
</dbReference>
<keyword evidence="6" id="KW-0067">ATP-binding</keyword>
<dbReference type="STRING" id="1798650.A2945_03540"/>
<dbReference type="AlphaFoldDB" id="A0A1G2CG68"/>
<name>A0A1G2CG68_9BACT</name>
<dbReference type="Pfam" id="PF01411">
    <property type="entry name" value="tRNA-synt_2c"/>
    <property type="match status" value="1"/>
</dbReference>
<keyword evidence="5" id="KW-0547">Nucleotide-binding</keyword>
<protein>
    <recommendedName>
        <fullName evidence="2">alanine--tRNA ligase</fullName>
        <ecNumber evidence="2">6.1.1.7</ecNumber>
    </recommendedName>
</protein>
<dbReference type="SUPFAM" id="SSF55681">
    <property type="entry name" value="Class II aaRS and biotin synthetases"/>
    <property type="match status" value="1"/>
</dbReference>
<evidence type="ECO:0000256" key="4">
    <source>
        <dbReference type="ARBA" id="ARBA00022598"/>
    </source>
</evidence>
<gene>
    <name evidence="11" type="ORF">A2945_03540</name>
</gene>
<comment type="similarity">
    <text evidence="1">Belongs to the class-II aminoacyl-tRNA synthetase family.</text>
</comment>
<evidence type="ECO:0000256" key="1">
    <source>
        <dbReference type="ARBA" id="ARBA00008226"/>
    </source>
</evidence>
<dbReference type="PROSITE" id="PS50860">
    <property type="entry name" value="AA_TRNA_LIGASE_II_ALA"/>
    <property type="match status" value="1"/>
</dbReference>
<dbReference type="InterPro" id="IPR018163">
    <property type="entry name" value="Thr/Ala-tRNA-synth_IIc_edit"/>
</dbReference>
<reference evidence="11 12" key="1">
    <citation type="journal article" date="2016" name="Nat. Commun.">
        <title>Thousands of microbial genomes shed light on interconnected biogeochemical processes in an aquifer system.</title>
        <authorList>
            <person name="Anantharaman K."/>
            <person name="Brown C.T."/>
            <person name="Hug L.A."/>
            <person name="Sharon I."/>
            <person name="Castelle C.J."/>
            <person name="Probst A.J."/>
            <person name="Thomas B.C."/>
            <person name="Singh A."/>
            <person name="Wilkins M.J."/>
            <person name="Karaoz U."/>
            <person name="Brodie E.L."/>
            <person name="Williams K.H."/>
            <person name="Hubbard S.S."/>
            <person name="Banfield J.F."/>
        </authorList>
    </citation>
    <scope>NUCLEOTIDE SEQUENCE [LARGE SCALE GENOMIC DNA]</scope>
</reference>
<dbReference type="InterPro" id="IPR018165">
    <property type="entry name" value="Ala-tRNA-synth_IIc_core"/>
</dbReference>
<dbReference type="Gene3D" id="3.30.54.20">
    <property type="match status" value="1"/>
</dbReference>
<dbReference type="FunFam" id="3.30.980.10:FF:000004">
    <property type="entry name" value="Alanine--tRNA ligase, cytoplasmic"/>
    <property type="match status" value="1"/>
</dbReference>
<dbReference type="EC" id="6.1.1.7" evidence="2"/>
<dbReference type="InterPro" id="IPR050058">
    <property type="entry name" value="Ala-tRNA_ligase"/>
</dbReference>
<dbReference type="SMART" id="SM00863">
    <property type="entry name" value="tRNA_SAD"/>
    <property type="match status" value="1"/>
</dbReference>
<dbReference type="Gene3D" id="3.30.930.10">
    <property type="entry name" value="Bira Bifunctional Protein, Domain 2"/>
    <property type="match status" value="1"/>
</dbReference>
<dbReference type="GO" id="GO:0006419">
    <property type="term" value="P:alanyl-tRNA aminoacylation"/>
    <property type="evidence" value="ECO:0007669"/>
    <property type="project" value="InterPro"/>
</dbReference>
<evidence type="ECO:0000256" key="8">
    <source>
        <dbReference type="ARBA" id="ARBA00022917"/>
    </source>
</evidence>
<evidence type="ECO:0000256" key="7">
    <source>
        <dbReference type="ARBA" id="ARBA00022884"/>
    </source>
</evidence>
<dbReference type="GO" id="GO:0004813">
    <property type="term" value="F:alanine-tRNA ligase activity"/>
    <property type="evidence" value="ECO:0007669"/>
    <property type="project" value="UniProtKB-EC"/>
</dbReference>
<keyword evidence="3" id="KW-0820">tRNA-binding</keyword>
<dbReference type="PANTHER" id="PTHR11777:SF9">
    <property type="entry name" value="ALANINE--TRNA LIGASE, CYTOPLASMIC"/>
    <property type="match status" value="1"/>
</dbReference>
<dbReference type="EMBL" id="MHLA01000001">
    <property type="protein sequence ID" value="OGZ00393.1"/>
    <property type="molecule type" value="Genomic_DNA"/>
</dbReference>
<dbReference type="InterPro" id="IPR012947">
    <property type="entry name" value="tRNA_SAD"/>
</dbReference>
<dbReference type="InterPro" id="IPR045864">
    <property type="entry name" value="aa-tRNA-synth_II/BPL/LPL"/>
</dbReference>
<dbReference type="SUPFAM" id="SSF55186">
    <property type="entry name" value="ThrRS/AlaRS common domain"/>
    <property type="match status" value="1"/>
</dbReference>
<evidence type="ECO:0000313" key="12">
    <source>
        <dbReference type="Proteomes" id="UP000178880"/>
    </source>
</evidence>
<dbReference type="GO" id="GO:0005524">
    <property type="term" value="F:ATP binding"/>
    <property type="evidence" value="ECO:0007669"/>
    <property type="project" value="UniProtKB-KW"/>
</dbReference>
<evidence type="ECO:0000256" key="5">
    <source>
        <dbReference type="ARBA" id="ARBA00022741"/>
    </source>
</evidence>
<dbReference type="Pfam" id="PF07973">
    <property type="entry name" value="tRNA_SAD"/>
    <property type="match status" value="1"/>
</dbReference>
<sequence>MTSAEIRKKFRAFFEHHGHTWVDSSSLVPDDPSVLLTTAGMQQFKKYYTGELDAQKDFGKKSTASIQKCFRTSDIDEVGDESHLTFFEMLGNFSFGGYWKEEAIKLGHKFITKEMGLKISYVSVFRGEHGVSEDKESEKIWKSLGVTDVRKEGMEDVFWGPTGTAGPCGPTTEVYVNSALRQAQGKLPTEVWNIVFNEFLCDGSRDALLKGEAKLKPLAVKGIDTGMGFERLAMVSQGVPNIFETDLFKPVLGQIVYPTLDTTQKSERVLADHVRGSVFLAVDGVRPSNKGTGYILRRLVRRAALHARKLTREDEGGGFQLGKDLIRDTAKSIISLYGGFYPELKKSEDTVLDVLNQEYKKFSEVFYAGLREFDRLHRSGSKHFGDMPTHGFEKILGNLSGKDAFHIYQSFGLPREVMRDICAERGIQFDDSGFDEEFKKHQEISRAGQEKKFGGHGLVLNTGELKAGNEEELKKVLRLHTATHLLQGALREVLGNEVHQAGSDITVERTRFDFSFPRKVTPEEIKKVEEIVNQKVKEDLPVGFKEMPKAEAEKIGALHFFKEKYPEKVKVYFVGKTLESAWSKEFCGGPHVTHTGVIGKFKILKEEAVGAGTRRIRATVE</sequence>
<dbReference type="GO" id="GO:0000049">
    <property type="term" value="F:tRNA binding"/>
    <property type="evidence" value="ECO:0007669"/>
    <property type="project" value="UniProtKB-KW"/>
</dbReference>
<accession>A0A1G2CG68</accession>
<dbReference type="PANTHER" id="PTHR11777">
    <property type="entry name" value="ALANYL-TRNA SYNTHETASE"/>
    <property type="match status" value="1"/>
</dbReference>
<keyword evidence="9" id="KW-0030">Aminoacyl-tRNA synthetase</keyword>
<dbReference type="PRINTS" id="PR00980">
    <property type="entry name" value="TRNASYNTHALA"/>
</dbReference>
<dbReference type="SUPFAM" id="SSF101353">
    <property type="entry name" value="Putative anticodon-binding domain of alanyl-tRNA synthetase (AlaRS)"/>
    <property type="match status" value="1"/>
</dbReference>
<evidence type="ECO:0000256" key="2">
    <source>
        <dbReference type="ARBA" id="ARBA00013168"/>
    </source>
</evidence>
<comment type="caution">
    <text evidence="11">The sequence shown here is derived from an EMBL/GenBank/DDBJ whole genome shotgun (WGS) entry which is preliminary data.</text>
</comment>
<dbReference type="InterPro" id="IPR018164">
    <property type="entry name" value="Ala-tRNA-synth_IIc_N"/>
</dbReference>
<dbReference type="GO" id="GO:0002161">
    <property type="term" value="F:aminoacyl-tRNA deacylase activity"/>
    <property type="evidence" value="ECO:0007669"/>
    <property type="project" value="TreeGrafter"/>
</dbReference>
<keyword evidence="8" id="KW-0648">Protein biosynthesis</keyword>
<evidence type="ECO:0000256" key="3">
    <source>
        <dbReference type="ARBA" id="ARBA00022555"/>
    </source>
</evidence>
<keyword evidence="7" id="KW-0694">RNA-binding</keyword>
<dbReference type="Proteomes" id="UP000178880">
    <property type="component" value="Unassembled WGS sequence"/>
</dbReference>
<dbReference type="InterPro" id="IPR018162">
    <property type="entry name" value="Ala-tRNA-ligase_IIc_anticod-bd"/>
</dbReference>
<dbReference type="GO" id="GO:0005737">
    <property type="term" value="C:cytoplasm"/>
    <property type="evidence" value="ECO:0007669"/>
    <property type="project" value="InterPro"/>
</dbReference>
<organism evidence="11 12">
    <name type="scientific">Candidatus Liptonbacteria bacterium RIFCSPLOWO2_01_FULL_52_25</name>
    <dbReference type="NCBI Taxonomy" id="1798650"/>
    <lineage>
        <taxon>Bacteria</taxon>
        <taxon>Candidatus Liptoniibacteriota</taxon>
    </lineage>
</organism>
<keyword evidence="4" id="KW-0436">Ligase</keyword>
<proteinExistence type="inferred from homology"/>